<dbReference type="EMBL" id="CAKXZT010000144">
    <property type="protein sequence ID" value="CAH2405605.1"/>
    <property type="molecule type" value="Genomic_DNA"/>
</dbReference>
<gene>
    <name evidence="2" type="ORF">MES5069_480014</name>
</gene>
<reference evidence="2 3" key="1">
    <citation type="submission" date="2022-03" db="EMBL/GenBank/DDBJ databases">
        <authorList>
            <person name="Brunel B."/>
        </authorList>
    </citation>
    <scope>NUCLEOTIDE SEQUENCE [LARGE SCALE GENOMIC DNA]</scope>
    <source>
        <strain evidence="2">STM5069sample</strain>
    </source>
</reference>
<name>A0ABM9E8W8_9HYPH</name>
<sequence>MGSFPNFARRSRCCAATASRLGAFGRDTSQLKLLYRHDWETMVNNCRVVQAFGANNMNAARSMAELLGFISGPQMLDLEQEEMLLQIAGDEAVIAKRPNYLTDPAFAGMFDENPLFDKKCDPLPEPQSASTYAQKKGWLRPILNGGRDISGQPRSIRSTNCCLKR</sequence>
<accession>A0ABM9E8W8</accession>
<feature type="domain" description="TraD/TraG TraM recognition site" evidence="1">
    <location>
        <begin position="27"/>
        <end position="68"/>
    </location>
</feature>
<evidence type="ECO:0000313" key="3">
    <source>
        <dbReference type="Proteomes" id="UP001153050"/>
    </source>
</evidence>
<keyword evidence="3" id="KW-1185">Reference proteome</keyword>
<evidence type="ECO:0000313" key="2">
    <source>
        <dbReference type="EMBL" id="CAH2405605.1"/>
    </source>
</evidence>
<organism evidence="2 3">
    <name type="scientific">Mesorhizobium escarrei</name>
    <dbReference type="NCBI Taxonomy" id="666018"/>
    <lineage>
        <taxon>Bacteria</taxon>
        <taxon>Pseudomonadati</taxon>
        <taxon>Pseudomonadota</taxon>
        <taxon>Alphaproteobacteria</taxon>
        <taxon>Hyphomicrobiales</taxon>
        <taxon>Phyllobacteriaceae</taxon>
        <taxon>Mesorhizobium</taxon>
    </lineage>
</organism>
<proteinExistence type="predicted"/>
<evidence type="ECO:0000259" key="1">
    <source>
        <dbReference type="Pfam" id="PF12696"/>
    </source>
</evidence>
<comment type="caution">
    <text evidence="2">The sequence shown here is derived from an EMBL/GenBank/DDBJ whole genome shotgun (WGS) entry which is preliminary data.</text>
</comment>
<protein>
    <recommendedName>
        <fullName evidence="1">TraD/TraG TraM recognition site domain-containing protein</fullName>
    </recommendedName>
</protein>
<dbReference type="InterPro" id="IPR032689">
    <property type="entry name" value="TraG-D_C"/>
</dbReference>
<dbReference type="Pfam" id="PF12696">
    <property type="entry name" value="TraG-D_C"/>
    <property type="match status" value="1"/>
</dbReference>
<dbReference type="Proteomes" id="UP001153050">
    <property type="component" value="Unassembled WGS sequence"/>
</dbReference>